<dbReference type="EMBL" id="GBXM01031648">
    <property type="protein sequence ID" value="JAH76929.1"/>
    <property type="molecule type" value="Transcribed_RNA"/>
</dbReference>
<reference evidence="1" key="1">
    <citation type="submission" date="2014-11" db="EMBL/GenBank/DDBJ databases">
        <authorList>
            <person name="Amaro Gonzalez C."/>
        </authorList>
    </citation>
    <scope>NUCLEOTIDE SEQUENCE</scope>
</reference>
<proteinExistence type="predicted"/>
<name>A0A0E9VFM2_ANGAN</name>
<accession>A0A0E9VFM2</accession>
<protein>
    <submittedName>
        <fullName evidence="1">Uncharacterized protein</fullName>
    </submittedName>
</protein>
<organism evidence="1">
    <name type="scientific">Anguilla anguilla</name>
    <name type="common">European freshwater eel</name>
    <name type="synonym">Muraena anguilla</name>
    <dbReference type="NCBI Taxonomy" id="7936"/>
    <lineage>
        <taxon>Eukaryota</taxon>
        <taxon>Metazoa</taxon>
        <taxon>Chordata</taxon>
        <taxon>Craniata</taxon>
        <taxon>Vertebrata</taxon>
        <taxon>Euteleostomi</taxon>
        <taxon>Actinopterygii</taxon>
        <taxon>Neopterygii</taxon>
        <taxon>Teleostei</taxon>
        <taxon>Anguilliformes</taxon>
        <taxon>Anguillidae</taxon>
        <taxon>Anguilla</taxon>
    </lineage>
</organism>
<reference evidence="1" key="2">
    <citation type="journal article" date="2015" name="Fish Shellfish Immunol.">
        <title>Early steps in the European eel (Anguilla anguilla)-Vibrio vulnificus interaction in the gills: Role of the RtxA13 toxin.</title>
        <authorList>
            <person name="Callol A."/>
            <person name="Pajuelo D."/>
            <person name="Ebbesson L."/>
            <person name="Teles M."/>
            <person name="MacKenzie S."/>
            <person name="Amaro C."/>
        </authorList>
    </citation>
    <scope>NUCLEOTIDE SEQUENCE</scope>
</reference>
<dbReference type="AlphaFoldDB" id="A0A0E9VFM2"/>
<sequence length="32" mass="3563">MITSLSLFVENLWGEGNTQGLHRRGASFLQPC</sequence>
<evidence type="ECO:0000313" key="1">
    <source>
        <dbReference type="EMBL" id="JAH76929.1"/>
    </source>
</evidence>